<dbReference type="Gene3D" id="3.40.50.2000">
    <property type="entry name" value="Glycogen Phosphorylase B"/>
    <property type="match status" value="1"/>
</dbReference>
<evidence type="ECO:0000313" key="1">
    <source>
        <dbReference type="EMBL" id="BFG69513.1"/>
    </source>
</evidence>
<protein>
    <recommendedName>
        <fullName evidence="2">Glycosyltransferase family 1 protein</fullName>
    </recommendedName>
</protein>
<reference evidence="1" key="1">
    <citation type="submission" date="2024-02" db="EMBL/GenBank/DDBJ databases">
        <title>Sediminibacterium planktonica sp. nov. and Sediminibacterium longus sp. nov., isolated from surface lake and river water.</title>
        <authorList>
            <person name="Watanabe K."/>
            <person name="Takemine S."/>
            <person name="Ishii Y."/>
            <person name="Ogata Y."/>
            <person name="Shindo C."/>
            <person name="Suda W."/>
        </authorList>
    </citation>
    <scope>NUCLEOTIDE SEQUENCE</scope>
    <source>
        <strain evidence="1">KACHI17</strain>
    </source>
</reference>
<dbReference type="SUPFAM" id="SSF53756">
    <property type="entry name" value="UDP-Glycosyltransferase/glycogen phosphorylase"/>
    <property type="match status" value="1"/>
</dbReference>
<organism evidence="1">
    <name type="scientific">Sediminibacterium sp. KACHI17</name>
    <dbReference type="NCBI Taxonomy" id="1751071"/>
    <lineage>
        <taxon>Bacteria</taxon>
        <taxon>Pseudomonadati</taxon>
        <taxon>Bacteroidota</taxon>
        <taxon>Chitinophagia</taxon>
        <taxon>Chitinophagales</taxon>
        <taxon>Chitinophagaceae</taxon>
        <taxon>Sediminibacterium</taxon>
    </lineage>
</organism>
<sequence length="297" mass="34424">MSFLKKIWTDWKLSFNHRQKEKSFRNGLAAVPQVLHPLIPITGDTVHFKHTGHAGDVIYSIPAMKALAGNKKIRLFFELHQPNRDFTKQMRHPNGNVMLTEKSVELFAPLMQQQPEIVHFAAWNGEPIHYDLTAFRSFPFDYRMYSITRWYFLTFAVTADLGKPWLHVTPDTRFSDKIVIARSSRYHSPDISYSFLSKYTNLFFVGVQEEYETMKKEIPQLQYQQVSDFAELASIIAGCKLFIGNQSFPFALAEAVKAPRILEVYHQCPNVVPEGSNAYDFCYQPQFEKIVSDLLNR</sequence>
<accession>A0AAT9GG84</accession>
<dbReference type="EMBL" id="AP029612">
    <property type="protein sequence ID" value="BFG69513.1"/>
    <property type="molecule type" value="Genomic_DNA"/>
</dbReference>
<name>A0AAT9GG84_9BACT</name>
<proteinExistence type="predicted"/>
<evidence type="ECO:0008006" key="2">
    <source>
        <dbReference type="Google" id="ProtNLM"/>
    </source>
</evidence>
<dbReference type="RefSeq" id="WP_353549834.1">
    <property type="nucleotide sequence ID" value="NZ_AP029612.1"/>
</dbReference>
<dbReference type="AlphaFoldDB" id="A0AAT9GG84"/>
<gene>
    <name evidence="1" type="ORF">KACHI17_03940</name>
</gene>